<dbReference type="EMBL" id="PYTT01000016">
    <property type="protein sequence ID" value="RNL06731.1"/>
    <property type="molecule type" value="Genomic_DNA"/>
</dbReference>
<organism evidence="1 2">
    <name type="scientific">Xanthomonas vasicola pv. vasculorum</name>
    <dbReference type="NCBI Taxonomy" id="325776"/>
    <lineage>
        <taxon>Bacteria</taxon>
        <taxon>Pseudomonadati</taxon>
        <taxon>Pseudomonadota</taxon>
        <taxon>Gammaproteobacteria</taxon>
        <taxon>Lysobacterales</taxon>
        <taxon>Lysobacteraceae</taxon>
        <taxon>Xanthomonas</taxon>
    </lineage>
</organism>
<name>A0AAE8JY96_XANVA</name>
<sequence>MFFLATRDGKQLAMVARTACNARRVMRLAQPCVLMPAAVSSRARIAFSPLQSCAATVRSCLRTHRARSG</sequence>
<dbReference type="KEGG" id="xva:C7V42_22210"/>
<protein>
    <submittedName>
        <fullName evidence="1">Uncharacterized protein</fullName>
    </submittedName>
</protein>
<comment type="caution">
    <text evidence="1">The sequence shown here is derived from an EMBL/GenBank/DDBJ whole genome shotgun (WGS) entry which is preliminary data.</text>
</comment>
<dbReference type="AlphaFoldDB" id="A0AAE8JY96"/>
<reference evidence="1 2" key="1">
    <citation type="submission" date="2018-03" db="EMBL/GenBank/DDBJ databases">
        <authorList>
            <person name="Wu G."/>
        </authorList>
    </citation>
    <scope>NUCLEOTIDE SEQUENCE [LARGE SCALE GENOMIC DNA]</scope>
    <source>
        <strain evidence="1 2">SAM-118</strain>
    </source>
</reference>
<evidence type="ECO:0000313" key="2">
    <source>
        <dbReference type="Proteomes" id="UP000284283"/>
    </source>
</evidence>
<proteinExistence type="predicted"/>
<dbReference type="Proteomes" id="UP000284283">
    <property type="component" value="Unassembled WGS sequence"/>
</dbReference>
<gene>
    <name evidence="1" type="ORF">C9386_02715</name>
</gene>
<evidence type="ECO:0000313" key="1">
    <source>
        <dbReference type="EMBL" id="RNL06731.1"/>
    </source>
</evidence>
<accession>A0AAE8JY96</accession>